<sequence>MNTVVTTAAAAAATATVAVKSVLDKPLYELTEDDISQLTREDCRRYLKEKGMRRPSWNKSQAIQQVISLKSLLEPTPSRPSPVAARPLEIPAATSATVTSSSSSSMKEFSAADIDGSVVALVEDRSLNQLVGPSGSDPVRDGESPGESLCAAVDSKPLPVRFYSLEDVYGFISF</sequence>
<evidence type="ECO:0000313" key="2">
    <source>
        <dbReference type="EMBL" id="KAJ8446455.1"/>
    </source>
</evidence>
<dbReference type="OrthoDB" id="1934352at2759"/>
<accession>A0A9Q1KP12</accession>
<keyword evidence="3" id="KW-1185">Reference proteome</keyword>
<reference evidence="2" key="1">
    <citation type="submission" date="2022-04" db="EMBL/GenBank/DDBJ databases">
        <title>Carnegiea gigantea Genome sequencing and assembly v2.</title>
        <authorList>
            <person name="Copetti D."/>
            <person name="Sanderson M.J."/>
            <person name="Burquez A."/>
            <person name="Wojciechowski M.F."/>
        </authorList>
    </citation>
    <scope>NUCLEOTIDE SEQUENCE</scope>
    <source>
        <strain evidence="2">SGP5-SGP5p</strain>
        <tissue evidence="2">Aerial part</tissue>
    </source>
</reference>
<dbReference type="Proteomes" id="UP001153076">
    <property type="component" value="Unassembled WGS sequence"/>
</dbReference>
<protein>
    <submittedName>
        <fullName evidence="2">Uncharacterized protein</fullName>
    </submittedName>
</protein>
<dbReference type="EMBL" id="JAKOGI010000055">
    <property type="protein sequence ID" value="KAJ8446455.1"/>
    <property type="molecule type" value="Genomic_DNA"/>
</dbReference>
<evidence type="ECO:0000256" key="1">
    <source>
        <dbReference type="SAM" id="MobiDB-lite"/>
    </source>
</evidence>
<proteinExistence type="predicted"/>
<gene>
    <name evidence="2" type="ORF">Cgig2_010077</name>
</gene>
<organism evidence="2 3">
    <name type="scientific">Carnegiea gigantea</name>
    <dbReference type="NCBI Taxonomy" id="171969"/>
    <lineage>
        <taxon>Eukaryota</taxon>
        <taxon>Viridiplantae</taxon>
        <taxon>Streptophyta</taxon>
        <taxon>Embryophyta</taxon>
        <taxon>Tracheophyta</taxon>
        <taxon>Spermatophyta</taxon>
        <taxon>Magnoliopsida</taxon>
        <taxon>eudicotyledons</taxon>
        <taxon>Gunneridae</taxon>
        <taxon>Pentapetalae</taxon>
        <taxon>Caryophyllales</taxon>
        <taxon>Cactineae</taxon>
        <taxon>Cactaceae</taxon>
        <taxon>Cactoideae</taxon>
        <taxon>Echinocereeae</taxon>
        <taxon>Carnegiea</taxon>
    </lineage>
</organism>
<feature type="region of interest" description="Disordered" evidence="1">
    <location>
        <begin position="130"/>
        <end position="150"/>
    </location>
</feature>
<comment type="caution">
    <text evidence="2">The sequence shown here is derived from an EMBL/GenBank/DDBJ whole genome shotgun (WGS) entry which is preliminary data.</text>
</comment>
<evidence type="ECO:0000313" key="3">
    <source>
        <dbReference type="Proteomes" id="UP001153076"/>
    </source>
</evidence>
<dbReference type="AlphaFoldDB" id="A0A9Q1KP12"/>
<name>A0A9Q1KP12_9CARY</name>